<gene>
    <name evidence="2" type="ORF">Aargi30884_12310</name>
</gene>
<proteinExistence type="predicted"/>
<dbReference type="GO" id="GO:0016740">
    <property type="term" value="F:transferase activity"/>
    <property type="evidence" value="ECO:0007669"/>
    <property type="project" value="UniProtKB-KW"/>
</dbReference>
<evidence type="ECO:0000313" key="2">
    <source>
        <dbReference type="EMBL" id="BBK22328.1"/>
    </source>
</evidence>
<protein>
    <submittedName>
        <fullName evidence="2">Nucleotidyltransferase</fullName>
    </submittedName>
</protein>
<feature type="domain" description="Nucleotidyl transferase" evidence="1">
    <location>
        <begin position="6"/>
        <end position="182"/>
    </location>
</feature>
<dbReference type="KEGG" id="aarg:Aargi30884_12310"/>
<keyword evidence="3" id="KW-1185">Reference proteome</keyword>
<sequence length="300" mass="33956">MKTTLVVLAAGMGSRYGGLKQMDPLGPNGEAILEFSAYDAIRAGFDKIVFIIKKEMEKDFIELIGSKIAEKIEVEYVFQGMDSMLPEGFEIPEGRTKPWGTAHALLCCKDVVKEPFAIINADDFYGKGSYQTLHDYLADETHKQYALVGYILENTLTDNGSVTRGICQSKDGLLSEVKECAKIEKHDCGVQYFENDEWVDVDAKSLVSMNMWGFYPDFIEKIEEKFHVFLEEKVKENPMKAEFLIPVVVDELIKEGNVDVKLLSSDEKWFGVTYQEDKPNVKAGIKNLVDKNEYPNGLWK</sequence>
<reference evidence="3" key="1">
    <citation type="submission" date="2019-05" db="EMBL/GenBank/DDBJ databases">
        <title>Complete genome sequencing of Absiella argi strain JCM 30884.</title>
        <authorList>
            <person name="Sakamoto M."/>
            <person name="Murakami T."/>
            <person name="Mori H."/>
        </authorList>
    </citation>
    <scope>NUCLEOTIDE SEQUENCE [LARGE SCALE GENOMIC DNA]</scope>
    <source>
        <strain evidence="3">JCM 30884</strain>
    </source>
</reference>
<organism evidence="2 3">
    <name type="scientific">Amedibacterium intestinale</name>
    <dbReference type="NCBI Taxonomy" id="2583452"/>
    <lineage>
        <taxon>Bacteria</taxon>
        <taxon>Bacillati</taxon>
        <taxon>Bacillota</taxon>
        <taxon>Erysipelotrichia</taxon>
        <taxon>Erysipelotrichales</taxon>
        <taxon>Erysipelotrichaceae</taxon>
        <taxon>Amedibacterium</taxon>
    </lineage>
</organism>
<dbReference type="AlphaFoldDB" id="A0A6N4THJ0"/>
<dbReference type="InterPro" id="IPR029044">
    <property type="entry name" value="Nucleotide-diphossugar_trans"/>
</dbReference>
<keyword evidence="2" id="KW-0808">Transferase</keyword>
<evidence type="ECO:0000259" key="1">
    <source>
        <dbReference type="Pfam" id="PF00483"/>
    </source>
</evidence>
<dbReference type="EMBL" id="AP019695">
    <property type="protein sequence ID" value="BBK22328.1"/>
    <property type="molecule type" value="Genomic_DNA"/>
</dbReference>
<dbReference type="Proteomes" id="UP000464754">
    <property type="component" value="Chromosome"/>
</dbReference>
<dbReference type="RefSeq" id="WP_115715473.1">
    <property type="nucleotide sequence ID" value="NZ_AP019695.1"/>
</dbReference>
<dbReference type="InterPro" id="IPR005835">
    <property type="entry name" value="NTP_transferase_dom"/>
</dbReference>
<evidence type="ECO:0000313" key="3">
    <source>
        <dbReference type="Proteomes" id="UP000464754"/>
    </source>
</evidence>
<accession>A0A6N4THJ0</accession>
<dbReference type="Pfam" id="PF00483">
    <property type="entry name" value="NTP_transferase"/>
    <property type="match status" value="1"/>
</dbReference>
<dbReference type="Gene3D" id="3.90.550.10">
    <property type="entry name" value="Spore Coat Polysaccharide Biosynthesis Protein SpsA, Chain A"/>
    <property type="match status" value="1"/>
</dbReference>
<name>A0A6N4THJ0_9FIRM</name>
<dbReference type="SUPFAM" id="SSF53448">
    <property type="entry name" value="Nucleotide-diphospho-sugar transferases"/>
    <property type="match status" value="1"/>
</dbReference>